<dbReference type="InterPro" id="IPR014296">
    <property type="entry name" value="RNA_pol_sigma-M_bacilli"/>
</dbReference>
<sequence length="185" mass="21547">MKNACNFYQRPTVFKVKGGEILDIQQLYKLYIHDVYRYLLSLCKDKGLAEDLTQDTFMKAYTALGNIPPKAMKSWLLKIAYHTFIDYMRRSKKVTFEEPEYFTGMTEGRSAEDEYQEIAAKEELHQKLDKLKSLQRQAIILCDIQGYSYKEAAGIMGVKENTLKSHIFRGRSRLKLLYKKGSGME</sequence>
<dbReference type="EMBL" id="QXIR01000012">
    <property type="protein sequence ID" value="RIW34022.1"/>
    <property type="molecule type" value="Genomic_DNA"/>
</dbReference>
<dbReference type="InterPro" id="IPR013324">
    <property type="entry name" value="RNA_pol_sigma_r3/r4-like"/>
</dbReference>
<evidence type="ECO:0000313" key="9">
    <source>
        <dbReference type="EMBL" id="RIW34022.1"/>
    </source>
</evidence>
<proteinExistence type="inferred from homology"/>
<dbReference type="InterPro" id="IPR014284">
    <property type="entry name" value="RNA_pol_sigma-70_dom"/>
</dbReference>
<dbReference type="Gene3D" id="1.10.10.10">
    <property type="entry name" value="Winged helix-like DNA-binding domain superfamily/Winged helix DNA-binding domain"/>
    <property type="match status" value="1"/>
</dbReference>
<keyword evidence="3 6" id="KW-0731">Sigma factor</keyword>
<accession>A0A3A1R369</accession>
<protein>
    <recommendedName>
        <fullName evidence="6">RNA polymerase sigma factor</fullName>
    </recommendedName>
</protein>
<evidence type="ECO:0000256" key="4">
    <source>
        <dbReference type="ARBA" id="ARBA00023125"/>
    </source>
</evidence>
<dbReference type="SUPFAM" id="SSF88946">
    <property type="entry name" value="Sigma2 domain of RNA polymerase sigma factors"/>
    <property type="match status" value="1"/>
</dbReference>
<feature type="domain" description="RNA polymerase sigma-70 region 2" evidence="7">
    <location>
        <begin position="27"/>
        <end position="93"/>
    </location>
</feature>
<dbReference type="Pfam" id="PF08281">
    <property type="entry name" value="Sigma70_r4_2"/>
    <property type="match status" value="1"/>
</dbReference>
<evidence type="ECO:0000256" key="2">
    <source>
        <dbReference type="ARBA" id="ARBA00023015"/>
    </source>
</evidence>
<dbReference type="InterPro" id="IPR013325">
    <property type="entry name" value="RNA_pol_sigma_r2"/>
</dbReference>
<dbReference type="Proteomes" id="UP000265801">
    <property type="component" value="Unassembled WGS sequence"/>
</dbReference>
<dbReference type="InterPro" id="IPR007627">
    <property type="entry name" value="RNA_pol_sigma70_r2"/>
</dbReference>
<evidence type="ECO:0000256" key="6">
    <source>
        <dbReference type="RuleBase" id="RU000716"/>
    </source>
</evidence>
<dbReference type="PANTHER" id="PTHR43133">
    <property type="entry name" value="RNA POLYMERASE ECF-TYPE SIGMA FACTO"/>
    <property type="match status" value="1"/>
</dbReference>
<dbReference type="InterPro" id="IPR000838">
    <property type="entry name" value="RNA_pol_sigma70_ECF_CS"/>
</dbReference>
<dbReference type="InterPro" id="IPR039425">
    <property type="entry name" value="RNA_pol_sigma-70-like"/>
</dbReference>
<dbReference type="CDD" id="cd06171">
    <property type="entry name" value="Sigma70_r4"/>
    <property type="match status" value="1"/>
</dbReference>
<organism evidence="9 10">
    <name type="scientific">Bacillus salacetis</name>
    <dbReference type="NCBI Taxonomy" id="2315464"/>
    <lineage>
        <taxon>Bacteria</taxon>
        <taxon>Bacillati</taxon>
        <taxon>Bacillota</taxon>
        <taxon>Bacilli</taxon>
        <taxon>Bacillales</taxon>
        <taxon>Bacillaceae</taxon>
        <taxon>Bacillus</taxon>
    </lineage>
</organism>
<dbReference type="GO" id="GO:0016987">
    <property type="term" value="F:sigma factor activity"/>
    <property type="evidence" value="ECO:0007669"/>
    <property type="project" value="UniProtKB-KW"/>
</dbReference>
<evidence type="ECO:0000256" key="5">
    <source>
        <dbReference type="ARBA" id="ARBA00023163"/>
    </source>
</evidence>
<feature type="domain" description="RNA polymerase sigma factor 70 region 4 type 2" evidence="8">
    <location>
        <begin position="122"/>
        <end position="174"/>
    </location>
</feature>
<dbReference type="NCBIfam" id="TIGR02950">
    <property type="entry name" value="SigM_subfam"/>
    <property type="match status" value="1"/>
</dbReference>
<evidence type="ECO:0000256" key="1">
    <source>
        <dbReference type="ARBA" id="ARBA00010641"/>
    </source>
</evidence>
<evidence type="ECO:0000259" key="8">
    <source>
        <dbReference type="Pfam" id="PF08281"/>
    </source>
</evidence>
<dbReference type="Gene3D" id="1.10.1740.10">
    <property type="match status" value="1"/>
</dbReference>
<keyword evidence="5 6" id="KW-0804">Transcription</keyword>
<dbReference type="GO" id="GO:0006950">
    <property type="term" value="P:response to stress"/>
    <property type="evidence" value="ECO:0007669"/>
    <property type="project" value="UniProtKB-ARBA"/>
</dbReference>
<dbReference type="GO" id="GO:0003677">
    <property type="term" value="F:DNA binding"/>
    <property type="evidence" value="ECO:0007669"/>
    <property type="project" value="UniProtKB-KW"/>
</dbReference>
<dbReference type="NCBIfam" id="TIGR02937">
    <property type="entry name" value="sigma70-ECF"/>
    <property type="match status" value="1"/>
</dbReference>
<dbReference type="GO" id="GO:0006352">
    <property type="term" value="P:DNA-templated transcription initiation"/>
    <property type="evidence" value="ECO:0007669"/>
    <property type="project" value="InterPro"/>
</dbReference>
<dbReference type="InterPro" id="IPR036388">
    <property type="entry name" value="WH-like_DNA-bd_sf"/>
</dbReference>
<dbReference type="PROSITE" id="PS01063">
    <property type="entry name" value="SIGMA70_ECF"/>
    <property type="match status" value="1"/>
</dbReference>
<evidence type="ECO:0000259" key="7">
    <source>
        <dbReference type="Pfam" id="PF04542"/>
    </source>
</evidence>
<dbReference type="SUPFAM" id="SSF88659">
    <property type="entry name" value="Sigma3 and sigma4 domains of RNA polymerase sigma factors"/>
    <property type="match status" value="1"/>
</dbReference>
<comment type="caution">
    <text evidence="9">The sequence shown here is derived from an EMBL/GenBank/DDBJ whole genome shotgun (WGS) entry which is preliminary data.</text>
</comment>
<comment type="similarity">
    <text evidence="1 6">Belongs to the sigma-70 factor family. ECF subfamily.</text>
</comment>
<evidence type="ECO:0000256" key="3">
    <source>
        <dbReference type="ARBA" id="ARBA00023082"/>
    </source>
</evidence>
<dbReference type="PANTHER" id="PTHR43133:SF52">
    <property type="entry name" value="ECF RNA POLYMERASE SIGMA FACTOR SIGL"/>
    <property type="match status" value="1"/>
</dbReference>
<dbReference type="OrthoDB" id="9795666at2"/>
<gene>
    <name evidence="9" type="ORF">D3H55_10525</name>
</gene>
<dbReference type="Pfam" id="PF04542">
    <property type="entry name" value="Sigma70_r2"/>
    <property type="match status" value="1"/>
</dbReference>
<dbReference type="InterPro" id="IPR013249">
    <property type="entry name" value="RNA_pol_sigma70_r4_t2"/>
</dbReference>
<dbReference type="AlphaFoldDB" id="A0A3A1R369"/>
<evidence type="ECO:0000313" key="10">
    <source>
        <dbReference type="Proteomes" id="UP000265801"/>
    </source>
</evidence>
<keyword evidence="2 6" id="KW-0805">Transcription regulation</keyword>
<name>A0A3A1R369_9BACI</name>
<keyword evidence="4 6" id="KW-0238">DNA-binding</keyword>
<reference evidence="9 10" key="1">
    <citation type="submission" date="2018-09" db="EMBL/GenBank/DDBJ databases">
        <title>Bacillus saliacetes sp. nov., isolated from Thai shrimp paste (Ka-pi).</title>
        <authorList>
            <person name="Daroonpunt R."/>
            <person name="Tanasupawat S."/>
            <person name="Yiamsombut S."/>
        </authorList>
    </citation>
    <scope>NUCLEOTIDE SEQUENCE [LARGE SCALE GENOMIC DNA]</scope>
    <source>
        <strain evidence="9 10">SKP7-4</strain>
    </source>
</reference>
<keyword evidence="10" id="KW-1185">Reference proteome</keyword>